<dbReference type="EMBL" id="UGRU01000002">
    <property type="protein sequence ID" value="SUH71883.1"/>
    <property type="molecule type" value="Genomic_DNA"/>
</dbReference>
<proteinExistence type="predicted"/>
<accession>A0A379X5H2</accession>
<evidence type="ECO:0000259" key="2">
    <source>
        <dbReference type="Pfam" id="PF26526"/>
    </source>
</evidence>
<dbReference type="PROSITE" id="PS51257">
    <property type="entry name" value="PROKAR_LIPOPROTEIN"/>
    <property type="match status" value="1"/>
</dbReference>
<dbReference type="InterPro" id="IPR058488">
    <property type="entry name" value="DUF8175"/>
</dbReference>
<dbReference type="AlphaFoldDB" id="A0A379X5H2"/>
<protein>
    <recommendedName>
        <fullName evidence="2">DUF8175 domain-containing protein</fullName>
    </recommendedName>
</protein>
<organism evidence="3 4">
    <name type="scientific">Nocardia africana</name>
    <dbReference type="NCBI Taxonomy" id="134964"/>
    <lineage>
        <taxon>Bacteria</taxon>
        <taxon>Bacillati</taxon>
        <taxon>Actinomycetota</taxon>
        <taxon>Actinomycetes</taxon>
        <taxon>Mycobacteriales</taxon>
        <taxon>Nocardiaceae</taxon>
        <taxon>Nocardia</taxon>
    </lineage>
</organism>
<dbReference type="Pfam" id="PF26526">
    <property type="entry name" value="DUF8175"/>
    <property type="match status" value="1"/>
</dbReference>
<evidence type="ECO:0000256" key="1">
    <source>
        <dbReference type="SAM" id="MobiDB-lite"/>
    </source>
</evidence>
<feature type="region of interest" description="Disordered" evidence="1">
    <location>
        <begin position="23"/>
        <end position="44"/>
    </location>
</feature>
<dbReference type="Proteomes" id="UP000255082">
    <property type="component" value="Unassembled WGS sequence"/>
</dbReference>
<feature type="domain" description="DUF8175" evidence="2">
    <location>
        <begin position="29"/>
        <end position="189"/>
    </location>
</feature>
<dbReference type="OrthoDB" id="4426844at2"/>
<evidence type="ECO:0000313" key="4">
    <source>
        <dbReference type="Proteomes" id="UP000255082"/>
    </source>
</evidence>
<name>A0A379X5H2_9NOCA</name>
<sequence length="207" mass="22049">MPRTARAIGALLAAAALLSGCGGSDHDTRPAGAPTADPNRPPSGLHWEKWQEALLPYGDDGPKHVENDAATGFSDTPQGAALAAMQHAYRSTNAPDSTWYTVAARVLVANPGKDAWVTTRALFSVKAVDPSAVQRYIGYQITSWTKDRAAITLYTSYPDGSLLATDTVVTWIGGDWRLQLPDPADKTPTKHAVLQVPAAMVKVEARS</sequence>
<reference evidence="3 4" key="1">
    <citation type="submission" date="2018-06" db="EMBL/GenBank/DDBJ databases">
        <authorList>
            <consortium name="Pathogen Informatics"/>
            <person name="Doyle S."/>
        </authorList>
    </citation>
    <scope>NUCLEOTIDE SEQUENCE [LARGE SCALE GENOMIC DNA]</scope>
    <source>
        <strain evidence="3 4">NCTC13184</strain>
    </source>
</reference>
<feature type="region of interest" description="Disordered" evidence="1">
    <location>
        <begin position="57"/>
        <end position="76"/>
    </location>
</feature>
<gene>
    <name evidence="3" type="ORF">NCTC13184_07314</name>
</gene>
<dbReference type="RefSeq" id="WP_062968048.1">
    <property type="nucleotide sequence ID" value="NZ_JAJFOE010000004.1"/>
</dbReference>
<evidence type="ECO:0000313" key="3">
    <source>
        <dbReference type="EMBL" id="SUH71883.1"/>
    </source>
</evidence>